<dbReference type="Proteomes" id="UP001251528">
    <property type="component" value="Unassembled WGS sequence"/>
</dbReference>
<evidence type="ECO:0000313" key="3">
    <source>
        <dbReference type="EMBL" id="KAK2595012.1"/>
    </source>
</evidence>
<protein>
    <recommendedName>
        <fullName evidence="2">DUF6594 domain-containing protein</fullName>
    </recommendedName>
</protein>
<dbReference type="PANTHER" id="PTHR34502">
    <property type="entry name" value="DUF6594 DOMAIN-CONTAINING PROTEIN-RELATED"/>
    <property type="match status" value="1"/>
</dbReference>
<gene>
    <name evidence="3" type="ORF">QQS21_007266</name>
</gene>
<evidence type="ECO:0000256" key="1">
    <source>
        <dbReference type="SAM" id="Phobius"/>
    </source>
</evidence>
<reference evidence="3" key="1">
    <citation type="submission" date="2023-06" db="EMBL/GenBank/DDBJ databases">
        <title>Conoideocrella luteorostrata (Hypocreales: Clavicipitaceae), a potential biocontrol fungus for elongate hemlock scale in United States Christmas tree production areas.</title>
        <authorList>
            <person name="Barrett H."/>
            <person name="Lovett B."/>
            <person name="Macias A.M."/>
            <person name="Stajich J.E."/>
            <person name="Kasson M.T."/>
        </authorList>
    </citation>
    <scope>NUCLEOTIDE SEQUENCE</scope>
    <source>
        <strain evidence="3">ARSEF 14590</strain>
    </source>
</reference>
<comment type="caution">
    <text evidence="3">The sequence shown here is derived from an EMBL/GenBank/DDBJ whole genome shotgun (WGS) entry which is preliminary data.</text>
</comment>
<evidence type="ECO:0000259" key="2">
    <source>
        <dbReference type="Pfam" id="PF20237"/>
    </source>
</evidence>
<dbReference type="AlphaFoldDB" id="A0AAJ0CNV9"/>
<dbReference type="EMBL" id="JASWJB010000146">
    <property type="protein sequence ID" value="KAK2595012.1"/>
    <property type="molecule type" value="Genomic_DNA"/>
</dbReference>
<name>A0AAJ0CNV9_9HYPO</name>
<proteinExistence type="predicted"/>
<feature type="transmembrane region" description="Helical" evidence="1">
    <location>
        <begin position="324"/>
        <end position="343"/>
    </location>
</feature>
<organism evidence="3 4">
    <name type="scientific">Conoideocrella luteorostrata</name>
    <dbReference type="NCBI Taxonomy" id="1105319"/>
    <lineage>
        <taxon>Eukaryota</taxon>
        <taxon>Fungi</taxon>
        <taxon>Dikarya</taxon>
        <taxon>Ascomycota</taxon>
        <taxon>Pezizomycotina</taxon>
        <taxon>Sordariomycetes</taxon>
        <taxon>Hypocreomycetidae</taxon>
        <taxon>Hypocreales</taxon>
        <taxon>Clavicipitaceae</taxon>
        <taxon>Conoideocrella</taxon>
    </lineage>
</organism>
<keyword evidence="4" id="KW-1185">Reference proteome</keyword>
<keyword evidence="1" id="KW-0472">Membrane</keyword>
<keyword evidence="1" id="KW-0812">Transmembrane</keyword>
<accession>A0AAJ0CNV9</accession>
<feature type="transmembrane region" description="Helical" evidence="1">
    <location>
        <begin position="299"/>
        <end position="317"/>
    </location>
</feature>
<sequence>MGAAPPPSLDFVKSSSAANCLQPFYLEGALSHFFWKYNAIARAVNLSSPFAIPSHRPMNGSANCGNQHSAGSSCRKEGFADVARWIALDSDNETFVYRKFDELAARSLLYLQAELLVIEKELSELDKIDANSEEMDLRDAARTWETLKQLYDTNDERAQVRMDLIVTMRAKLKEYHEALLLQSEVARLKRPNNRVVGAYEHWFKKPYPALGGLAKTFLDTPNDLVALSSPPATDYLSLFLRRYWPAREELSRDGLHRIGRFNEKSISIAVAVISILVAAVLLVGSITSLYFVTNDAAKLAMIASFTALFALSIGLMTNARRAEIFAATAAYAAVLVVFVSGNISNSQDIRKA</sequence>
<dbReference type="Pfam" id="PF20237">
    <property type="entry name" value="DUF6594"/>
    <property type="match status" value="1"/>
</dbReference>
<dbReference type="PANTHER" id="PTHR34502:SF4">
    <property type="entry name" value="DUF6594 DOMAIN-CONTAINING PROTEIN"/>
    <property type="match status" value="1"/>
</dbReference>
<evidence type="ECO:0000313" key="4">
    <source>
        <dbReference type="Proteomes" id="UP001251528"/>
    </source>
</evidence>
<keyword evidence="1" id="KW-1133">Transmembrane helix</keyword>
<feature type="transmembrane region" description="Helical" evidence="1">
    <location>
        <begin position="266"/>
        <end position="293"/>
    </location>
</feature>
<feature type="domain" description="DUF6594" evidence="2">
    <location>
        <begin position="82"/>
        <end position="336"/>
    </location>
</feature>
<dbReference type="InterPro" id="IPR046529">
    <property type="entry name" value="DUF6594"/>
</dbReference>